<gene>
    <name evidence="2" type="ORF">AVEN_87551_1</name>
</gene>
<accession>A0A4Y2V3R6</accession>
<dbReference type="EMBL" id="BGPR01041989">
    <property type="protein sequence ID" value="GBO18367.1"/>
    <property type="molecule type" value="Genomic_DNA"/>
</dbReference>
<feature type="region of interest" description="Disordered" evidence="1">
    <location>
        <begin position="97"/>
        <end position="117"/>
    </location>
</feature>
<dbReference type="OrthoDB" id="10533343at2759"/>
<evidence type="ECO:0000313" key="3">
    <source>
        <dbReference type="Proteomes" id="UP000499080"/>
    </source>
</evidence>
<organism evidence="2 3">
    <name type="scientific">Araneus ventricosus</name>
    <name type="common">Orbweaver spider</name>
    <name type="synonym">Epeira ventricosa</name>
    <dbReference type="NCBI Taxonomy" id="182803"/>
    <lineage>
        <taxon>Eukaryota</taxon>
        <taxon>Metazoa</taxon>
        <taxon>Ecdysozoa</taxon>
        <taxon>Arthropoda</taxon>
        <taxon>Chelicerata</taxon>
        <taxon>Arachnida</taxon>
        <taxon>Araneae</taxon>
        <taxon>Araneomorphae</taxon>
        <taxon>Entelegynae</taxon>
        <taxon>Araneoidea</taxon>
        <taxon>Araneidae</taxon>
        <taxon>Araneus</taxon>
    </lineage>
</organism>
<evidence type="ECO:0000256" key="1">
    <source>
        <dbReference type="SAM" id="MobiDB-lite"/>
    </source>
</evidence>
<keyword evidence="3" id="KW-1185">Reference proteome</keyword>
<dbReference type="Proteomes" id="UP000499080">
    <property type="component" value="Unassembled WGS sequence"/>
</dbReference>
<protein>
    <submittedName>
        <fullName evidence="2">Uncharacterized protein</fullName>
    </submittedName>
</protein>
<dbReference type="AlphaFoldDB" id="A0A4Y2V3R6"/>
<reference evidence="2 3" key="1">
    <citation type="journal article" date="2019" name="Sci. Rep.">
        <title>Orb-weaving spider Araneus ventricosus genome elucidates the spidroin gene catalogue.</title>
        <authorList>
            <person name="Kono N."/>
            <person name="Nakamura H."/>
            <person name="Ohtoshi R."/>
            <person name="Moran D.A.P."/>
            <person name="Shinohara A."/>
            <person name="Yoshida Y."/>
            <person name="Fujiwara M."/>
            <person name="Mori M."/>
            <person name="Tomita M."/>
            <person name="Arakawa K."/>
        </authorList>
    </citation>
    <scope>NUCLEOTIDE SEQUENCE [LARGE SCALE GENOMIC DNA]</scope>
</reference>
<evidence type="ECO:0000313" key="2">
    <source>
        <dbReference type="EMBL" id="GBO18367.1"/>
    </source>
</evidence>
<sequence length="117" mass="13147">MKKWLGGQHFTDDEELKNAVTHWLKSQAAAFFAEGIETVELDNHVLCVRIKPDMAGIDVSAINKFNGQNYFQWKFKINCALKAKGVFTVANRTKTKPDTDEAPGMIGFERSAWTQGP</sequence>
<name>A0A4Y2V3R6_ARAVE</name>
<proteinExistence type="predicted"/>
<comment type="caution">
    <text evidence="2">The sequence shown here is derived from an EMBL/GenBank/DDBJ whole genome shotgun (WGS) entry which is preliminary data.</text>
</comment>